<evidence type="ECO:0000256" key="3">
    <source>
        <dbReference type="ARBA" id="ARBA00022801"/>
    </source>
</evidence>
<dbReference type="Pfam" id="PF00782">
    <property type="entry name" value="DSPc"/>
    <property type="match status" value="1"/>
</dbReference>
<dbReference type="Proteomes" id="UP000688137">
    <property type="component" value="Unassembled WGS sequence"/>
</dbReference>
<dbReference type="OMA" id="DECYEFM"/>
<evidence type="ECO:0000313" key="7">
    <source>
        <dbReference type="EMBL" id="CAD8079599.1"/>
    </source>
</evidence>
<dbReference type="PANTHER" id="PTHR10159:SF519">
    <property type="entry name" value="DUAL SPECIFICITY PROTEIN PHOSPHATASE MPK3"/>
    <property type="match status" value="1"/>
</dbReference>
<protein>
    <recommendedName>
        <fullName evidence="2">protein-tyrosine-phosphatase</fullName>
        <ecNumber evidence="2">3.1.3.48</ecNumber>
    </recommendedName>
</protein>
<evidence type="ECO:0000259" key="5">
    <source>
        <dbReference type="PROSITE" id="PS50054"/>
    </source>
</evidence>
<sequence>MRTFVDFMEKYKVVCANVILENTFTNGTLYLGDFYAALDKKWQQKHQIVALLTVAKDLNIQPAQGIVHKVIDAIDDPSYDLSQHFDECYEFMSIWLKRGPILVHCAAGVSRSAAIVIYFIMRSFKWSFVKSFQHVKAKRSVICPNEGFIRQLKQHEKLLGLVVFRESTLEEEQKRQTQSKPSKGVIRGRSVVIRTQKQPMTRFR</sequence>
<gene>
    <name evidence="7" type="ORF">PPRIM_AZ9-3.1.T0620106</name>
</gene>
<dbReference type="GO" id="GO:0017017">
    <property type="term" value="F:MAP kinase tyrosine/serine/threonine phosphatase activity"/>
    <property type="evidence" value="ECO:0007669"/>
    <property type="project" value="TreeGrafter"/>
</dbReference>
<dbReference type="GO" id="GO:0043409">
    <property type="term" value="P:negative regulation of MAPK cascade"/>
    <property type="evidence" value="ECO:0007669"/>
    <property type="project" value="TreeGrafter"/>
</dbReference>
<dbReference type="SMART" id="SM00195">
    <property type="entry name" value="DSPc"/>
    <property type="match status" value="1"/>
</dbReference>
<keyword evidence="4" id="KW-0904">Protein phosphatase</keyword>
<dbReference type="EMBL" id="CAJJDM010000063">
    <property type="protein sequence ID" value="CAD8079599.1"/>
    <property type="molecule type" value="Genomic_DNA"/>
</dbReference>
<dbReference type="CDD" id="cd14498">
    <property type="entry name" value="DSP"/>
    <property type="match status" value="1"/>
</dbReference>
<evidence type="ECO:0000256" key="4">
    <source>
        <dbReference type="ARBA" id="ARBA00022912"/>
    </source>
</evidence>
<dbReference type="PROSITE" id="PS50056">
    <property type="entry name" value="TYR_PHOSPHATASE_2"/>
    <property type="match status" value="1"/>
</dbReference>
<dbReference type="GO" id="GO:0008330">
    <property type="term" value="F:protein tyrosine/threonine phosphatase activity"/>
    <property type="evidence" value="ECO:0007669"/>
    <property type="project" value="TreeGrafter"/>
</dbReference>
<dbReference type="InterPro" id="IPR000387">
    <property type="entry name" value="Tyr_Pase_dom"/>
</dbReference>
<evidence type="ECO:0000313" key="8">
    <source>
        <dbReference type="Proteomes" id="UP000688137"/>
    </source>
</evidence>
<comment type="caution">
    <text evidence="7">The sequence shown here is derived from an EMBL/GenBank/DDBJ whole genome shotgun (WGS) entry which is preliminary data.</text>
</comment>
<dbReference type="FunFam" id="3.90.190.10:FF:000193">
    <property type="entry name" value="Uncharacterized protein"/>
    <property type="match status" value="1"/>
</dbReference>
<feature type="domain" description="Tyrosine-protein phosphatase" evidence="5">
    <location>
        <begin position="21"/>
        <end position="161"/>
    </location>
</feature>
<reference evidence="7" key="1">
    <citation type="submission" date="2021-01" db="EMBL/GenBank/DDBJ databases">
        <authorList>
            <consortium name="Genoscope - CEA"/>
            <person name="William W."/>
        </authorList>
    </citation>
    <scope>NUCLEOTIDE SEQUENCE</scope>
</reference>
<proteinExistence type="inferred from homology"/>
<dbReference type="PANTHER" id="PTHR10159">
    <property type="entry name" value="DUAL SPECIFICITY PROTEIN PHOSPHATASE"/>
    <property type="match status" value="1"/>
</dbReference>
<evidence type="ECO:0000259" key="6">
    <source>
        <dbReference type="PROSITE" id="PS50056"/>
    </source>
</evidence>
<dbReference type="PROSITE" id="PS00383">
    <property type="entry name" value="TYR_PHOSPHATASE_1"/>
    <property type="match status" value="1"/>
</dbReference>
<dbReference type="GO" id="GO:0033550">
    <property type="term" value="F:MAP kinase tyrosine phosphatase activity"/>
    <property type="evidence" value="ECO:0007669"/>
    <property type="project" value="TreeGrafter"/>
</dbReference>
<dbReference type="EC" id="3.1.3.48" evidence="2"/>
<dbReference type="AlphaFoldDB" id="A0A8S1MJE2"/>
<dbReference type="InterPro" id="IPR020422">
    <property type="entry name" value="TYR_PHOSPHATASE_DUAL_dom"/>
</dbReference>
<dbReference type="GO" id="GO:0005737">
    <property type="term" value="C:cytoplasm"/>
    <property type="evidence" value="ECO:0007669"/>
    <property type="project" value="TreeGrafter"/>
</dbReference>
<dbReference type="PROSITE" id="PS50054">
    <property type="entry name" value="TYR_PHOSPHATASE_DUAL"/>
    <property type="match status" value="1"/>
</dbReference>
<dbReference type="InterPro" id="IPR000340">
    <property type="entry name" value="Dual-sp_phosphatase_cat-dom"/>
</dbReference>
<feature type="domain" description="Tyrosine specific protein phosphatases" evidence="6">
    <location>
        <begin position="79"/>
        <end position="139"/>
    </location>
</feature>
<accession>A0A8S1MJE2</accession>
<evidence type="ECO:0000256" key="2">
    <source>
        <dbReference type="ARBA" id="ARBA00013064"/>
    </source>
</evidence>
<dbReference type="InterPro" id="IPR016130">
    <property type="entry name" value="Tyr_Pase_AS"/>
</dbReference>
<keyword evidence="3" id="KW-0378">Hydrolase</keyword>
<evidence type="ECO:0000256" key="1">
    <source>
        <dbReference type="ARBA" id="ARBA00008601"/>
    </source>
</evidence>
<comment type="similarity">
    <text evidence="1">Belongs to the protein-tyrosine phosphatase family. Non-receptor class dual specificity subfamily.</text>
</comment>
<keyword evidence="8" id="KW-1185">Reference proteome</keyword>
<organism evidence="7 8">
    <name type="scientific">Paramecium primaurelia</name>
    <dbReference type="NCBI Taxonomy" id="5886"/>
    <lineage>
        <taxon>Eukaryota</taxon>
        <taxon>Sar</taxon>
        <taxon>Alveolata</taxon>
        <taxon>Ciliophora</taxon>
        <taxon>Intramacronucleata</taxon>
        <taxon>Oligohymenophorea</taxon>
        <taxon>Peniculida</taxon>
        <taxon>Parameciidae</taxon>
        <taxon>Paramecium</taxon>
    </lineage>
</organism>
<name>A0A8S1MJE2_PARPR</name>